<reference evidence="10" key="1">
    <citation type="submission" date="2021-02" db="EMBL/GenBank/DDBJ databases">
        <authorList>
            <person name="Nowell W R."/>
        </authorList>
    </citation>
    <scope>NUCLEOTIDE SEQUENCE</scope>
</reference>
<dbReference type="SMART" id="SM00225">
    <property type="entry name" value="BTB"/>
    <property type="match status" value="1"/>
</dbReference>
<keyword evidence="3" id="KW-0132">Cell division</keyword>
<dbReference type="SUPFAM" id="SSF54695">
    <property type="entry name" value="POZ domain"/>
    <property type="match status" value="1"/>
</dbReference>
<dbReference type="AlphaFoldDB" id="A0A8S2LU39"/>
<dbReference type="SMART" id="SM01337">
    <property type="entry name" value="APC10"/>
    <property type="match status" value="1"/>
</dbReference>
<evidence type="ECO:0000256" key="2">
    <source>
        <dbReference type="ARBA" id="ARBA00013927"/>
    </source>
</evidence>
<proteinExistence type="inferred from homology"/>
<dbReference type="GO" id="GO:0005680">
    <property type="term" value="C:anaphase-promoting complex"/>
    <property type="evidence" value="ECO:0007669"/>
    <property type="project" value="InterPro"/>
</dbReference>
<evidence type="ECO:0000256" key="3">
    <source>
        <dbReference type="ARBA" id="ARBA00022618"/>
    </source>
</evidence>
<dbReference type="InterPro" id="IPR008979">
    <property type="entry name" value="Galactose-bd-like_sf"/>
</dbReference>
<dbReference type="Proteomes" id="UP000677228">
    <property type="component" value="Unassembled WGS sequence"/>
</dbReference>
<evidence type="ECO:0000313" key="9">
    <source>
        <dbReference type="EMBL" id="CAF1135720.1"/>
    </source>
</evidence>
<comment type="caution">
    <text evidence="10">The sequence shown here is derived from an EMBL/GenBank/DDBJ whole genome shotgun (WGS) entry which is preliminary data.</text>
</comment>
<feature type="domain" description="DOC" evidence="8">
    <location>
        <begin position="389"/>
        <end position="573"/>
    </location>
</feature>
<dbReference type="CDD" id="cd18186">
    <property type="entry name" value="BTB_POZ_ZBTB_KLHL-like"/>
    <property type="match status" value="1"/>
</dbReference>
<evidence type="ECO:0000313" key="10">
    <source>
        <dbReference type="EMBL" id="CAF3924419.1"/>
    </source>
</evidence>
<evidence type="ECO:0000256" key="4">
    <source>
        <dbReference type="ARBA" id="ARBA00022776"/>
    </source>
</evidence>
<organism evidence="10 11">
    <name type="scientific">Didymodactylos carnosus</name>
    <dbReference type="NCBI Taxonomy" id="1234261"/>
    <lineage>
        <taxon>Eukaryota</taxon>
        <taxon>Metazoa</taxon>
        <taxon>Spiralia</taxon>
        <taxon>Gnathifera</taxon>
        <taxon>Rotifera</taxon>
        <taxon>Eurotatoria</taxon>
        <taxon>Bdelloidea</taxon>
        <taxon>Philodinida</taxon>
        <taxon>Philodinidae</taxon>
        <taxon>Didymodactylos</taxon>
    </lineage>
</organism>
<dbReference type="InterPro" id="IPR000210">
    <property type="entry name" value="BTB/POZ_dom"/>
</dbReference>
<dbReference type="Pfam" id="PF03256">
    <property type="entry name" value="ANAPC10"/>
    <property type="match status" value="1"/>
</dbReference>
<evidence type="ECO:0000256" key="5">
    <source>
        <dbReference type="ARBA" id="ARBA00022786"/>
    </source>
</evidence>
<dbReference type="EMBL" id="CAJNOK010011246">
    <property type="protein sequence ID" value="CAF1135720.1"/>
    <property type="molecule type" value="Genomic_DNA"/>
</dbReference>
<dbReference type="CDD" id="cd08366">
    <property type="entry name" value="APC10"/>
    <property type="match status" value="1"/>
</dbReference>
<sequence>MSDSEDYNDNHRHETEWRSSKVKYNDYWIHSIDYCSCNKPISTTEDSVARGTSVEKLIGPVHDTYPNREHCWVISNGTRKEYVLLKIKTPVFIRSVHIYEDVNPGAVVKLEIADKRNIWFVVWEGDEPPVHGITNRIFSPVLRRFRISSDRLRVTVDPTKYKAIAINAIKIIGSNIFEPLVRYIPLSDALSELFNNNNQYTNIQFDVDGHLIKAHKNILCSRSKYFRTLILNNMCENQSSKEEPLLIKDVNYDTFVEMLYFLYTGTLHRNLSYNRYIDCLIYSTRINLTAAKNASLERLCCHLKTNHDDIISTYLKVKHLSPLCDQLIEYIYDLCTYSTMKIFHKEAFWNLDKDSMMDLLKKHAERLDAMEKAELDTRMLIEAAALQGTIRISKGNREIDPREEEKEGIVQNITKQAYWHVSSCKPGHGVDKLLDENLETYWQSDGPQPHLVNIQFKKKTKIKDICLFSDFKLDESYTPNRISIRTGIHHNDLQELQLVDLHEPAGWVVIPTRDSHGNPIKTWMIQIAVLANHQSGRDTHIRQIIVHSPTETSSIFIDPKFSSIELSQHVICR</sequence>
<dbReference type="PROSITE" id="PS50097">
    <property type="entry name" value="BTB"/>
    <property type="match status" value="1"/>
</dbReference>
<evidence type="ECO:0000256" key="1">
    <source>
        <dbReference type="ARBA" id="ARBA00006762"/>
    </source>
</evidence>
<dbReference type="EMBL" id="CAJOBA010023970">
    <property type="protein sequence ID" value="CAF3924419.1"/>
    <property type="molecule type" value="Genomic_DNA"/>
</dbReference>
<dbReference type="InterPro" id="IPR004939">
    <property type="entry name" value="APC_su10/DOC_dom"/>
</dbReference>
<dbReference type="Pfam" id="PF00651">
    <property type="entry name" value="BTB"/>
    <property type="match status" value="1"/>
</dbReference>
<dbReference type="InterPro" id="IPR011333">
    <property type="entry name" value="SKP1/BTB/POZ_sf"/>
</dbReference>
<dbReference type="Gene3D" id="2.60.120.260">
    <property type="entry name" value="Galactose-binding domain-like"/>
    <property type="match status" value="1"/>
</dbReference>
<dbReference type="InterPro" id="IPR016901">
    <property type="entry name" value="APC10/Doc1"/>
</dbReference>
<dbReference type="PANTHER" id="PTHR12936:SF0">
    <property type="entry name" value="ANAPHASE-PROMOTING COMPLEX SUBUNIT 10"/>
    <property type="match status" value="1"/>
</dbReference>
<keyword evidence="4" id="KW-0498">Mitosis</keyword>
<evidence type="ECO:0000256" key="6">
    <source>
        <dbReference type="ARBA" id="ARBA00023306"/>
    </source>
</evidence>
<protein>
    <recommendedName>
        <fullName evidence="2">Anaphase-promoting complex subunit 10</fullName>
    </recommendedName>
</protein>
<gene>
    <name evidence="9" type="ORF">OVA965_LOCUS20876</name>
    <name evidence="10" type="ORF">TMI583_LOCUS21389</name>
</gene>
<dbReference type="GO" id="GO:0031145">
    <property type="term" value="P:anaphase-promoting complex-dependent catabolic process"/>
    <property type="evidence" value="ECO:0007669"/>
    <property type="project" value="InterPro"/>
</dbReference>
<evidence type="ECO:0000259" key="8">
    <source>
        <dbReference type="PROSITE" id="PS51284"/>
    </source>
</evidence>
<dbReference type="FunFam" id="2.60.120.260:FF:000122">
    <property type="entry name" value="Anaphase-promoting complex subunit 10"/>
    <property type="match status" value="1"/>
</dbReference>
<name>A0A8S2LU39_9BILA</name>
<keyword evidence="6" id="KW-0131">Cell cycle</keyword>
<feature type="domain" description="BTB" evidence="7">
    <location>
        <begin position="201"/>
        <end position="271"/>
    </location>
</feature>
<keyword evidence="5" id="KW-0833">Ubl conjugation pathway</keyword>
<dbReference type="GO" id="GO:0051301">
    <property type="term" value="P:cell division"/>
    <property type="evidence" value="ECO:0007669"/>
    <property type="project" value="UniProtKB-KW"/>
</dbReference>
<dbReference type="Proteomes" id="UP000682733">
    <property type="component" value="Unassembled WGS sequence"/>
</dbReference>
<accession>A0A8S2LU39</accession>
<evidence type="ECO:0000259" key="7">
    <source>
        <dbReference type="PROSITE" id="PS50097"/>
    </source>
</evidence>
<dbReference type="GO" id="GO:0070979">
    <property type="term" value="P:protein K11-linked ubiquitination"/>
    <property type="evidence" value="ECO:0007669"/>
    <property type="project" value="TreeGrafter"/>
</dbReference>
<dbReference type="PROSITE" id="PS51284">
    <property type="entry name" value="DOC"/>
    <property type="match status" value="1"/>
</dbReference>
<dbReference type="SUPFAM" id="SSF49785">
    <property type="entry name" value="Galactose-binding domain-like"/>
    <property type="match status" value="1"/>
</dbReference>
<comment type="similarity">
    <text evidence="1">Belongs to the APC10 family.</text>
</comment>
<dbReference type="Gene3D" id="3.30.710.10">
    <property type="entry name" value="Potassium Channel Kv1.1, Chain A"/>
    <property type="match status" value="1"/>
</dbReference>
<dbReference type="PANTHER" id="PTHR12936">
    <property type="entry name" value="ANAPHASE-PROMOTING COMPLEX 10"/>
    <property type="match status" value="1"/>
</dbReference>
<evidence type="ECO:0000313" key="11">
    <source>
        <dbReference type="Proteomes" id="UP000682733"/>
    </source>
</evidence>